<dbReference type="SUPFAM" id="SSF49785">
    <property type="entry name" value="Galactose-binding domain-like"/>
    <property type="match status" value="1"/>
</dbReference>
<dbReference type="Gene3D" id="3.30.565.10">
    <property type="entry name" value="Histidine kinase-like ATPase, C-terminal domain"/>
    <property type="match status" value="1"/>
</dbReference>
<keyword evidence="10" id="KW-0175">Coiled coil</keyword>
<dbReference type="GO" id="GO:0005524">
    <property type="term" value="F:ATP binding"/>
    <property type="evidence" value="ECO:0007669"/>
    <property type="project" value="UniProtKB-KW"/>
</dbReference>
<feature type="transmembrane region" description="Helical" evidence="11">
    <location>
        <begin position="269"/>
        <end position="289"/>
    </location>
</feature>
<comment type="catalytic activity">
    <reaction evidence="1">
        <text>ATP + protein L-histidine = ADP + protein N-phospho-L-histidine.</text>
        <dbReference type="EC" id="2.7.13.3"/>
    </reaction>
</comment>
<evidence type="ECO:0000256" key="6">
    <source>
        <dbReference type="ARBA" id="ARBA00022741"/>
    </source>
</evidence>
<dbReference type="Pfam" id="PF07695">
    <property type="entry name" value="7TMR-DISM_7TM"/>
    <property type="match status" value="1"/>
</dbReference>
<keyword evidence="7 13" id="KW-0418">Kinase</keyword>
<dbReference type="InterPro" id="IPR011623">
    <property type="entry name" value="7TMR_DISM_rcpt_extracell_dom1"/>
</dbReference>
<keyword evidence="11" id="KW-0472">Membrane</keyword>
<sequence>MRIISGLFILICLFLGNVQSTIAMGEPKAPYAVMGKLDLSHWDFDQQGIVRLNGEWEFYWNQLLEPDDLRSPMALFSKQYADVPNEWKVYSTGYRPLSNLGYATYRLTIEIGTQDLGKTKALYIHNVATAYKLWINGELITSVGIVGKNREEMVPKNYSETIYFTPNTNRIELVMQVSNFVQRKGGLWDFIEFGNENQITRQRIKNIASELFVAGILLIMSIYLYLLSVWNKDKSTFYFGTFCLAIAVRTLVTGNTYAVSLFQGLSWEIAVKLEYCTPILGALFAILFFQSQYPLEFHTKVRNLSLYIGALICMSVLVTPARIYTNFLTTFEMFVAANFLYIINVMVWAVIRKREGSLLSCIGGFILFLAVLNDILYYAHVLATGLLVSWGLLCYLLVQSFHLTVKFLNAFKNAEKLSYQLQQMNELLEEKVQKRTMALEQLNAELQKTNRRLIKSEESRRQMLSNISHELGTPLTSIKGYIKAMIDGIIQAGDRKYLNLIYAKVNFLERIFEDFLELTKLETREIKFNLREIRIMKFVQHLFYKYEWDVKEKGLHFELSIPDSLKNCNATVYIDPDRIEQVFVNLLFNAKKFTPPGGMIRIQVTFEHRTPSGSFVVVKIADTGKGIPEEEQPYIFERLYKAAAHRNAQYKGAGLGLAISKEIIEYHQGEIGVDSQLGQGSTFYFILPVSSVSEHDNSKEVLNWKKEKS</sequence>
<dbReference type="Gene3D" id="2.60.120.260">
    <property type="entry name" value="Galactose-binding domain-like"/>
    <property type="match status" value="1"/>
</dbReference>
<feature type="transmembrane region" description="Helical" evidence="11">
    <location>
        <begin position="237"/>
        <end position="257"/>
    </location>
</feature>
<dbReference type="SMART" id="SM00387">
    <property type="entry name" value="HATPase_c"/>
    <property type="match status" value="1"/>
</dbReference>
<dbReference type="SUPFAM" id="SSF47384">
    <property type="entry name" value="Homodimeric domain of signal transducing histidine kinase"/>
    <property type="match status" value="1"/>
</dbReference>
<keyword evidence="11" id="KW-1133">Transmembrane helix</keyword>
<evidence type="ECO:0000256" key="10">
    <source>
        <dbReference type="SAM" id="Coils"/>
    </source>
</evidence>
<dbReference type="GO" id="GO:0005886">
    <property type="term" value="C:plasma membrane"/>
    <property type="evidence" value="ECO:0007669"/>
    <property type="project" value="UniProtKB-SubCell"/>
</dbReference>
<gene>
    <name evidence="13" type="ORF">skT53_10000</name>
</gene>
<organism evidence="13 14">
    <name type="scientific">Effusibacillus dendaii</name>
    <dbReference type="NCBI Taxonomy" id="2743772"/>
    <lineage>
        <taxon>Bacteria</taxon>
        <taxon>Bacillati</taxon>
        <taxon>Bacillota</taxon>
        <taxon>Bacilli</taxon>
        <taxon>Bacillales</taxon>
        <taxon>Alicyclobacillaceae</taxon>
        <taxon>Effusibacillus</taxon>
    </lineage>
</organism>
<feature type="transmembrane region" description="Helical" evidence="11">
    <location>
        <begin position="333"/>
        <end position="351"/>
    </location>
</feature>
<dbReference type="InterPro" id="IPR004358">
    <property type="entry name" value="Sig_transdc_His_kin-like_C"/>
</dbReference>
<dbReference type="RefSeq" id="WP_200760063.1">
    <property type="nucleotide sequence ID" value="NZ_AP023366.1"/>
</dbReference>
<dbReference type="Gene3D" id="1.10.287.130">
    <property type="match status" value="1"/>
</dbReference>
<evidence type="ECO:0000259" key="12">
    <source>
        <dbReference type="PROSITE" id="PS50109"/>
    </source>
</evidence>
<keyword evidence="11" id="KW-0812">Transmembrane</keyword>
<dbReference type="PANTHER" id="PTHR43711:SF1">
    <property type="entry name" value="HISTIDINE KINASE 1"/>
    <property type="match status" value="1"/>
</dbReference>
<dbReference type="GO" id="GO:0000155">
    <property type="term" value="F:phosphorelay sensor kinase activity"/>
    <property type="evidence" value="ECO:0007669"/>
    <property type="project" value="InterPro"/>
</dbReference>
<dbReference type="InterPro" id="IPR036097">
    <property type="entry name" value="HisK_dim/P_sf"/>
</dbReference>
<evidence type="ECO:0000256" key="2">
    <source>
        <dbReference type="ARBA" id="ARBA00004651"/>
    </source>
</evidence>
<reference evidence="13 14" key="1">
    <citation type="submission" date="2020-08" db="EMBL/GenBank/DDBJ databases">
        <title>Complete Genome Sequence of Effusibacillus dendaii Strain skT53, Isolated from Farmland soil.</title>
        <authorList>
            <person name="Konishi T."/>
            <person name="Kawasaki H."/>
        </authorList>
    </citation>
    <scope>NUCLEOTIDE SEQUENCE [LARGE SCALE GENOMIC DNA]</scope>
    <source>
        <strain evidence="14">skT53</strain>
    </source>
</reference>
<feature type="transmembrane region" description="Helical" evidence="11">
    <location>
        <begin position="301"/>
        <end position="321"/>
    </location>
</feature>
<keyword evidence="8" id="KW-0067">ATP-binding</keyword>
<dbReference type="EC" id="2.7.13.3" evidence="3"/>
<evidence type="ECO:0000256" key="7">
    <source>
        <dbReference type="ARBA" id="ARBA00022777"/>
    </source>
</evidence>
<keyword evidence="5" id="KW-0808">Transferase</keyword>
<protein>
    <recommendedName>
        <fullName evidence="3">histidine kinase</fullName>
        <ecNumber evidence="3">2.7.13.3</ecNumber>
    </recommendedName>
</protein>
<comment type="subcellular location">
    <subcellularLocation>
        <location evidence="2">Cell membrane</location>
        <topology evidence="2">Multi-pass membrane protein</topology>
    </subcellularLocation>
</comment>
<dbReference type="InterPro" id="IPR003661">
    <property type="entry name" value="HisK_dim/P_dom"/>
</dbReference>
<dbReference type="CDD" id="cd00082">
    <property type="entry name" value="HisKA"/>
    <property type="match status" value="1"/>
</dbReference>
<dbReference type="EMBL" id="AP023366">
    <property type="protein sequence ID" value="BCJ86015.1"/>
    <property type="molecule type" value="Genomic_DNA"/>
</dbReference>
<dbReference type="InterPro" id="IPR005467">
    <property type="entry name" value="His_kinase_dom"/>
</dbReference>
<dbReference type="InterPro" id="IPR008979">
    <property type="entry name" value="Galactose-bd-like_sf"/>
</dbReference>
<evidence type="ECO:0000256" key="1">
    <source>
        <dbReference type="ARBA" id="ARBA00000085"/>
    </source>
</evidence>
<keyword evidence="9" id="KW-0902">Two-component regulatory system</keyword>
<dbReference type="SUPFAM" id="SSF55874">
    <property type="entry name" value="ATPase domain of HSP90 chaperone/DNA topoisomerase II/histidine kinase"/>
    <property type="match status" value="1"/>
</dbReference>
<evidence type="ECO:0000256" key="5">
    <source>
        <dbReference type="ARBA" id="ARBA00022679"/>
    </source>
</evidence>
<evidence type="ECO:0000256" key="11">
    <source>
        <dbReference type="SAM" id="Phobius"/>
    </source>
</evidence>
<dbReference type="PROSITE" id="PS50109">
    <property type="entry name" value="HIS_KIN"/>
    <property type="match status" value="1"/>
</dbReference>
<evidence type="ECO:0000313" key="13">
    <source>
        <dbReference type="EMBL" id="BCJ86015.1"/>
    </source>
</evidence>
<evidence type="ECO:0000313" key="14">
    <source>
        <dbReference type="Proteomes" id="UP000593802"/>
    </source>
</evidence>
<feature type="coiled-coil region" evidence="10">
    <location>
        <begin position="414"/>
        <end position="459"/>
    </location>
</feature>
<dbReference type="PANTHER" id="PTHR43711">
    <property type="entry name" value="TWO-COMPONENT HISTIDINE KINASE"/>
    <property type="match status" value="1"/>
</dbReference>
<feature type="transmembrane region" description="Helical" evidence="11">
    <location>
        <begin position="211"/>
        <end position="230"/>
    </location>
</feature>
<dbReference type="InterPro" id="IPR050736">
    <property type="entry name" value="Sensor_HK_Regulatory"/>
</dbReference>
<dbReference type="Pfam" id="PF02518">
    <property type="entry name" value="HATPase_c"/>
    <property type="match status" value="1"/>
</dbReference>
<dbReference type="PRINTS" id="PR00344">
    <property type="entry name" value="BCTRLSENSOR"/>
</dbReference>
<dbReference type="Proteomes" id="UP000593802">
    <property type="component" value="Chromosome"/>
</dbReference>
<dbReference type="Pfam" id="PF00512">
    <property type="entry name" value="HisKA"/>
    <property type="match status" value="1"/>
</dbReference>
<dbReference type="InterPro" id="IPR036890">
    <property type="entry name" value="HATPase_C_sf"/>
</dbReference>
<keyword evidence="6" id="KW-0547">Nucleotide-binding</keyword>
<feature type="transmembrane region" description="Helical" evidence="11">
    <location>
        <begin position="358"/>
        <end position="379"/>
    </location>
</feature>
<evidence type="ECO:0000256" key="4">
    <source>
        <dbReference type="ARBA" id="ARBA00022553"/>
    </source>
</evidence>
<feature type="domain" description="Histidine kinase" evidence="12">
    <location>
        <begin position="466"/>
        <end position="691"/>
    </location>
</feature>
<keyword evidence="14" id="KW-1185">Reference proteome</keyword>
<evidence type="ECO:0000256" key="9">
    <source>
        <dbReference type="ARBA" id="ARBA00023012"/>
    </source>
</evidence>
<name>A0A7I8D7H9_9BACL</name>
<dbReference type="AlphaFoldDB" id="A0A7I8D7H9"/>
<accession>A0A7I8D7H9</accession>
<proteinExistence type="predicted"/>
<evidence type="ECO:0000256" key="3">
    <source>
        <dbReference type="ARBA" id="ARBA00012438"/>
    </source>
</evidence>
<feature type="transmembrane region" description="Helical" evidence="11">
    <location>
        <begin position="385"/>
        <end position="408"/>
    </location>
</feature>
<dbReference type="SMART" id="SM00388">
    <property type="entry name" value="HisKA"/>
    <property type="match status" value="1"/>
</dbReference>
<evidence type="ECO:0000256" key="8">
    <source>
        <dbReference type="ARBA" id="ARBA00022840"/>
    </source>
</evidence>
<dbReference type="FunFam" id="3.30.565.10:FF:000006">
    <property type="entry name" value="Sensor histidine kinase WalK"/>
    <property type="match status" value="1"/>
</dbReference>
<keyword evidence="4" id="KW-0597">Phosphoprotein</keyword>
<dbReference type="InterPro" id="IPR003594">
    <property type="entry name" value="HATPase_dom"/>
</dbReference>
<dbReference type="KEGG" id="eff:skT53_10000"/>